<sequence>MIPSRTENRMPIPRLMSKFVALSKIAIQAACGAQCSATSGTLSTPRLHSNDTNTPASPTSCMCPAADYTYSLPIFTCARELAKTIERVILPFVLFQAFYQVHASPSFLHRAFVTLL</sequence>
<dbReference type="EMBL" id="JAAABM010000002">
    <property type="protein sequence ID" value="KAF7679923.1"/>
    <property type="molecule type" value="Genomic_DNA"/>
</dbReference>
<comment type="caution">
    <text evidence="1">The sequence shown here is derived from an EMBL/GenBank/DDBJ whole genome shotgun (WGS) entry which is preliminary data.</text>
</comment>
<protein>
    <submittedName>
        <fullName evidence="1">Uncharacterized protein</fullName>
    </submittedName>
</protein>
<dbReference type="AlphaFoldDB" id="A0A8H7EIE2"/>
<accession>A0A8H7EIE2</accession>
<gene>
    <name evidence="1" type="ORF">GT037_001574</name>
</gene>
<dbReference type="RefSeq" id="XP_038789913.1">
    <property type="nucleotide sequence ID" value="XM_038926621.1"/>
</dbReference>
<keyword evidence="2" id="KW-1185">Reference proteome</keyword>
<evidence type="ECO:0000313" key="1">
    <source>
        <dbReference type="EMBL" id="KAF7679923.1"/>
    </source>
</evidence>
<dbReference type="GeneID" id="62199799"/>
<reference evidence="1" key="1">
    <citation type="submission" date="2020-01" db="EMBL/GenBank/DDBJ databases">
        <authorList>
            <person name="Feng Z.H.Z."/>
        </authorList>
    </citation>
    <scope>NUCLEOTIDE SEQUENCE</scope>
    <source>
        <strain evidence="1">CBS107.38</strain>
    </source>
</reference>
<organism evidence="1 2">
    <name type="scientific">Alternaria burnsii</name>
    <dbReference type="NCBI Taxonomy" id="1187904"/>
    <lineage>
        <taxon>Eukaryota</taxon>
        <taxon>Fungi</taxon>
        <taxon>Dikarya</taxon>
        <taxon>Ascomycota</taxon>
        <taxon>Pezizomycotina</taxon>
        <taxon>Dothideomycetes</taxon>
        <taxon>Pleosporomycetidae</taxon>
        <taxon>Pleosporales</taxon>
        <taxon>Pleosporineae</taxon>
        <taxon>Pleosporaceae</taxon>
        <taxon>Alternaria</taxon>
        <taxon>Alternaria sect. Alternaria</taxon>
    </lineage>
</organism>
<dbReference type="Proteomes" id="UP000596902">
    <property type="component" value="Unassembled WGS sequence"/>
</dbReference>
<evidence type="ECO:0000313" key="2">
    <source>
        <dbReference type="Proteomes" id="UP000596902"/>
    </source>
</evidence>
<proteinExistence type="predicted"/>
<reference evidence="1" key="2">
    <citation type="submission" date="2020-08" db="EMBL/GenBank/DDBJ databases">
        <title>Draft Genome Sequence of Cumin Blight Pathogen Alternaria burnsii.</title>
        <authorList>
            <person name="Feng Z."/>
        </authorList>
    </citation>
    <scope>NUCLEOTIDE SEQUENCE</scope>
    <source>
        <strain evidence="1">CBS107.38</strain>
    </source>
</reference>
<name>A0A8H7EIE2_9PLEO</name>